<dbReference type="InterPro" id="IPR043129">
    <property type="entry name" value="ATPase_NBD"/>
</dbReference>
<accession>A0A518BBA3</accession>
<dbReference type="AlphaFoldDB" id="A0A518BBA3"/>
<sequence length="377" mass="41007">MGRYFSLPLLLVCLCPSLGLGEEQGVVRAAFDIGSQNTKLVVVRVDPARMEILEVLYPNGKEDGQIPVPYNEVLRANRNMENRDVCDIIDRGVAAINKLKEFATPFNPVGYVGVGTASFREVGPLGPKVIKELSRRTDVPLELISFAKEGKLEFIAAIKDSCASADRVVTWDIGSLDMQFNMLKPGHQTLEDVLVDELELGAIAFKRKLIKRLGKPGDTPNPLNGEEIDQSIDWVEELASKVPEAFLDKLADPNTVVLGSGGVHRFCVRLQAMKPEDKAYNLGMVERALQKVEGMSDGQIDSPFANTQVSNLILVAGFMEKLRIRQVVPSKAHVGLGVALDNRLWSQIHETDQLAATSSTTGTSATDPCPSTASAAP</sequence>
<feature type="region of interest" description="Disordered" evidence="1">
    <location>
        <begin position="355"/>
        <end position="377"/>
    </location>
</feature>
<dbReference type="Gene3D" id="3.30.420.40">
    <property type="match status" value="1"/>
</dbReference>
<dbReference type="InterPro" id="IPR050273">
    <property type="entry name" value="GppA/Ppx_hydrolase"/>
</dbReference>
<dbReference type="SUPFAM" id="SSF53067">
    <property type="entry name" value="Actin-like ATPase domain"/>
    <property type="match status" value="1"/>
</dbReference>
<proteinExistence type="predicted"/>
<dbReference type="Proteomes" id="UP000317093">
    <property type="component" value="Chromosome"/>
</dbReference>
<organism evidence="3 4">
    <name type="scientific">Kolteria novifilia</name>
    <dbReference type="NCBI Taxonomy" id="2527975"/>
    <lineage>
        <taxon>Bacteria</taxon>
        <taxon>Pseudomonadati</taxon>
        <taxon>Planctomycetota</taxon>
        <taxon>Planctomycetia</taxon>
        <taxon>Kolteriales</taxon>
        <taxon>Kolteriaceae</taxon>
        <taxon>Kolteria</taxon>
    </lineage>
</organism>
<dbReference type="PANTHER" id="PTHR30005:SF0">
    <property type="entry name" value="RETROGRADE REGULATION PROTEIN 2"/>
    <property type="match status" value="1"/>
</dbReference>
<protein>
    <submittedName>
        <fullName evidence="3">Ppx/GppA phosphatase family protein</fullName>
    </submittedName>
</protein>
<evidence type="ECO:0000313" key="4">
    <source>
        <dbReference type="Proteomes" id="UP000317093"/>
    </source>
</evidence>
<feature type="domain" description="Ppx/GppA phosphatase N-terminal" evidence="2">
    <location>
        <begin position="74"/>
        <end position="296"/>
    </location>
</feature>
<keyword evidence="4" id="KW-1185">Reference proteome</keyword>
<name>A0A518BBA3_9BACT</name>
<dbReference type="OrthoDB" id="20072at2"/>
<dbReference type="GO" id="GO:0006357">
    <property type="term" value="P:regulation of transcription by RNA polymerase II"/>
    <property type="evidence" value="ECO:0007669"/>
    <property type="project" value="TreeGrafter"/>
</dbReference>
<dbReference type="Gene3D" id="3.30.420.150">
    <property type="entry name" value="Exopolyphosphatase. Domain 2"/>
    <property type="match status" value="1"/>
</dbReference>
<evidence type="ECO:0000259" key="2">
    <source>
        <dbReference type="Pfam" id="PF02541"/>
    </source>
</evidence>
<reference evidence="3 4" key="1">
    <citation type="submission" date="2019-02" db="EMBL/GenBank/DDBJ databases">
        <title>Deep-cultivation of Planctomycetes and their phenomic and genomic characterization uncovers novel biology.</title>
        <authorList>
            <person name="Wiegand S."/>
            <person name="Jogler M."/>
            <person name="Boedeker C."/>
            <person name="Pinto D."/>
            <person name="Vollmers J."/>
            <person name="Rivas-Marin E."/>
            <person name="Kohn T."/>
            <person name="Peeters S.H."/>
            <person name="Heuer A."/>
            <person name="Rast P."/>
            <person name="Oberbeckmann S."/>
            <person name="Bunk B."/>
            <person name="Jeske O."/>
            <person name="Meyerdierks A."/>
            <person name="Storesund J.E."/>
            <person name="Kallscheuer N."/>
            <person name="Luecker S."/>
            <person name="Lage O.M."/>
            <person name="Pohl T."/>
            <person name="Merkel B.J."/>
            <person name="Hornburger P."/>
            <person name="Mueller R.-W."/>
            <person name="Bruemmer F."/>
            <person name="Labrenz M."/>
            <person name="Spormann A.M."/>
            <person name="Op den Camp H."/>
            <person name="Overmann J."/>
            <person name="Amann R."/>
            <person name="Jetten M.S.M."/>
            <person name="Mascher T."/>
            <person name="Medema M.H."/>
            <person name="Devos D.P."/>
            <person name="Kaster A.-K."/>
            <person name="Ovreas L."/>
            <person name="Rohde M."/>
            <person name="Galperin M.Y."/>
            <person name="Jogler C."/>
        </authorList>
    </citation>
    <scope>NUCLEOTIDE SEQUENCE [LARGE SCALE GENOMIC DNA]</scope>
    <source>
        <strain evidence="3 4">Pan216</strain>
    </source>
</reference>
<dbReference type="EMBL" id="CP036279">
    <property type="protein sequence ID" value="QDU64227.1"/>
    <property type="molecule type" value="Genomic_DNA"/>
</dbReference>
<dbReference type="KEGG" id="knv:Pan216_51160"/>
<evidence type="ECO:0000256" key="1">
    <source>
        <dbReference type="SAM" id="MobiDB-lite"/>
    </source>
</evidence>
<dbReference type="PANTHER" id="PTHR30005">
    <property type="entry name" value="EXOPOLYPHOSPHATASE"/>
    <property type="match status" value="1"/>
</dbReference>
<dbReference type="InterPro" id="IPR003695">
    <property type="entry name" value="Ppx_GppA_N"/>
</dbReference>
<dbReference type="Pfam" id="PF02541">
    <property type="entry name" value="Ppx-GppA"/>
    <property type="match status" value="1"/>
</dbReference>
<evidence type="ECO:0000313" key="3">
    <source>
        <dbReference type="EMBL" id="QDU64227.1"/>
    </source>
</evidence>
<feature type="compositionally biased region" description="Low complexity" evidence="1">
    <location>
        <begin position="355"/>
        <end position="366"/>
    </location>
</feature>
<gene>
    <name evidence="3" type="ORF">Pan216_51160</name>
</gene>
<dbReference type="RefSeq" id="WP_145262277.1">
    <property type="nucleotide sequence ID" value="NZ_CP036279.1"/>
</dbReference>